<comment type="caution">
    <text evidence="2">The sequence shown here is derived from an EMBL/GenBank/DDBJ whole genome shotgun (WGS) entry which is preliminary data.</text>
</comment>
<dbReference type="SUPFAM" id="SSF52540">
    <property type="entry name" value="P-loop containing nucleoside triphosphate hydrolases"/>
    <property type="match status" value="1"/>
</dbReference>
<protein>
    <submittedName>
        <fullName evidence="2">DnaA/Hda family protein</fullName>
    </submittedName>
</protein>
<dbReference type="InterPro" id="IPR055199">
    <property type="entry name" value="Hda_lid"/>
</dbReference>
<accession>A0ABT0Q014</accession>
<gene>
    <name evidence="2" type="ORF">M3P21_06405</name>
</gene>
<dbReference type="Pfam" id="PF22688">
    <property type="entry name" value="Hda_lid"/>
    <property type="match status" value="1"/>
</dbReference>
<sequence>MAEQLSFELPSKTARGREDFFVSPSNAMAVALLSASTWPGGKLVLTGPEGSGKTHLVHVWAAETGARIVPAMALTSEDLLDLSSSPLAVEDVPQIAMDDAAQDAMFHLHNLTLANGHPLLMTGRAAPSFWALSLPDLQSRAQGAQHVALEPPDDELLGAVIAKLFYDRQLNPRPDLIRYLVRHMDRRFDAAARMVDRLDQIALAEKREITRALAARLMAEEVDLATAGS</sequence>
<reference evidence="2" key="1">
    <citation type="submission" date="2022-05" db="EMBL/GenBank/DDBJ databases">
        <authorList>
            <person name="Park J.-S."/>
        </authorList>
    </citation>
    <scope>NUCLEOTIDE SEQUENCE</scope>
    <source>
        <strain evidence="2">2012CJ41-6</strain>
    </source>
</reference>
<name>A0ABT0Q014_9RHOB</name>
<dbReference type="EMBL" id="JAMFMB010000006">
    <property type="protein sequence ID" value="MCL6283160.1"/>
    <property type="molecule type" value="Genomic_DNA"/>
</dbReference>
<evidence type="ECO:0000259" key="1">
    <source>
        <dbReference type="Pfam" id="PF22688"/>
    </source>
</evidence>
<organism evidence="2 3">
    <name type="scientific">Ruegeria spongiae</name>
    <dbReference type="NCBI Taxonomy" id="2942209"/>
    <lineage>
        <taxon>Bacteria</taxon>
        <taxon>Pseudomonadati</taxon>
        <taxon>Pseudomonadota</taxon>
        <taxon>Alphaproteobacteria</taxon>
        <taxon>Rhodobacterales</taxon>
        <taxon>Roseobacteraceae</taxon>
        <taxon>Ruegeria</taxon>
    </lineage>
</organism>
<dbReference type="Gene3D" id="1.10.8.60">
    <property type="match status" value="1"/>
</dbReference>
<dbReference type="Proteomes" id="UP001203880">
    <property type="component" value="Unassembled WGS sequence"/>
</dbReference>
<dbReference type="Gene3D" id="3.40.50.300">
    <property type="entry name" value="P-loop containing nucleotide triphosphate hydrolases"/>
    <property type="match status" value="1"/>
</dbReference>
<proteinExistence type="predicted"/>
<dbReference type="RefSeq" id="WP_249707802.1">
    <property type="nucleotide sequence ID" value="NZ_JAMFMB010000006.1"/>
</dbReference>
<dbReference type="InterPro" id="IPR027417">
    <property type="entry name" value="P-loop_NTPase"/>
</dbReference>
<evidence type="ECO:0000313" key="3">
    <source>
        <dbReference type="Proteomes" id="UP001203880"/>
    </source>
</evidence>
<feature type="domain" description="Hda lid" evidence="1">
    <location>
        <begin position="168"/>
        <end position="210"/>
    </location>
</feature>
<dbReference type="PANTHER" id="PTHR30050">
    <property type="entry name" value="CHROMOSOMAL REPLICATION INITIATOR PROTEIN DNAA"/>
    <property type="match status" value="1"/>
</dbReference>
<dbReference type="PANTHER" id="PTHR30050:SF5">
    <property type="entry name" value="DNAA REGULATORY INACTIVATOR HDA"/>
    <property type="match status" value="1"/>
</dbReference>
<evidence type="ECO:0000313" key="2">
    <source>
        <dbReference type="EMBL" id="MCL6283160.1"/>
    </source>
</evidence>
<keyword evidence="3" id="KW-1185">Reference proteome</keyword>